<dbReference type="Pfam" id="PF23657">
    <property type="entry name" value="DUF7151"/>
    <property type="match status" value="4"/>
</dbReference>
<dbReference type="SUPFAM" id="SSF49899">
    <property type="entry name" value="Concanavalin A-like lectins/glucanases"/>
    <property type="match status" value="1"/>
</dbReference>
<dbReference type="InterPro" id="IPR013320">
    <property type="entry name" value="ConA-like_dom_sf"/>
</dbReference>
<sequence length="452" mass="49088">MKKKSKYGLIISLVILFISCEKESVSFEKNGYNSIVNTIKEPIGPNCANGGIRVNSGNDLNYDGILNSNEITSTSYVCNGLNGSTSLFDFINEPPGSNCSNGGIKVRSGIDTNNNGTLEDSEVTSIAIVCNGENGSNSLIKTSLEPSGANCNTGGIKIEIGLDINNNQTLEPNEIQETKYICNGTDGLTSLYNIKQATLTDCPSGGYLIEAGMDKNLNSILDPNEITDTFTICNGKNPNLPPNSNLLAYYPFNGNANDLSGNNNHGNIVGSLTKDSKGNSNSAALLNGNGDYFEFPSVIDLKTPSWSFSMWFSLNQLPRNKDDAFLLSSKNIAYGDDVHLFVDNDDNQIKFFTNDGFLKQSTGVTIEKGKWYNVILAYNKNSIKIYVNGEIRLVWSTTKYTSSYNSGTPLVVSSIFPGSTLKGRVFGSIDNIRVYNIDLNESEANAIFKLEE</sequence>
<reference evidence="2 3" key="1">
    <citation type="submission" date="2019-09" db="EMBL/GenBank/DDBJ databases">
        <authorList>
            <person name="Cao W.R."/>
        </authorList>
    </citation>
    <scope>NUCLEOTIDE SEQUENCE [LARGE SCALE GENOMIC DNA]</scope>
    <source>
        <strain evidence="3">a4</strain>
    </source>
</reference>
<keyword evidence="3" id="KW-1185">Reference proteome</keyword>
<dbReference type="EMBL" id="WAAU01000013">
    <property type="protein sequence ID" value="KAB1158396.1"/>
    <property type="molecule type" value="Genomic_DNA"/>
</dbReference>
<comment type="caution">
    <text evidence="2">The sequence shown here is derived from an EMBL/GenBank/DDBJ whole genome shotgun (WGS) entry which is preliminary data.</text>
</comment>
<dbReference type="RefSeq" id="WP_150899820.1">
    <property type="nucleotide sequence ID" value="NZ_WAAU01000013.1"/>
</dbReference>
<dbReference type="PROSITE" id="PS51257">
    <property type="entry name" value="PROKAR_LIPOPROTEIN"/>
    <property type="match status" value="1"/>
</dbReference>
<dbReference type="Gene3D" id="2.60.120.200">
    <property type="match status" value="1"/>
</dbReference>
<dbReference type="InterPro" id="IPR018247">
    <property type="entry name" value="EF_Hand_1_Ca_BS"/>
</dbReference>
<feature type="domain" description="DUF7151" evidence="1">
    <location>
        <begin position="33"/>
        <end position="78"/>
    </location>
</feature>
<feature type="domain" description="DUF7151" evidence="1">
    <location>
        <begin position="86"/>
        <end position="130"/>
    </location>
</feature>
<organism evidence="2 3">
    <name type="scientific">Tenacibaculum aiptasiae</name>
    <dbReference type="NCBI Taxonomy" id="426481"/>
    <lineage>
        <taxon>Bacteria</taxon>
        <taxon>Pseudomonadati</taxon>
        <taxon>Bacteroidota</taxon>
        <taxon>Flavobacteriia</taxon>
        <taxon>Flavobacteriales</taxon>
        <taxon>Flavobacteriaceae</taxon>
        <taxon>Tenacibaculum</taxon>
    </lineage>
</organism>
<gene>
    <name evidence="2" type="ORF">F7018_09470</name>
</gene>
<evidence type="ECO:0000313" key="3">
    <source>
        <dbReference type="Proteomes" id="UP000467305"/>
    </source>
</evidence>
<protein>
    <submittedName>
        <fullName evidence="2">LamG domain-containing protein</fullName>
    </submittedName>
</protein>
<feature type="domain" description="DUF7151" evidence="1">
    <location>
        <begin position="137"/>
        <end position="182"/>
    </location>
</feature>
<evidence type="ECO:0000313" key="2">
    <source>
        <dbReference type="EMBL" id="KAB1158396.1"/>
    </source>
</evidence>
<dbReference type="GO" id="GO:0005975">
    <property type="term" value="P:carbohydrate metabolic process"/>
    <property type="evidence" value="ECO:0007669"/>
    <property type="project" value="UniProtKB-ARBA"/>
</dbReference>
<accession>A0A7J5ALG4</accession>
<dbReference type="AlphaFoldDB" id="A0A7J5ALG4"/>
<dbReference type="GO" id="GO:0004553">
    <property type="term" value="F:hydrolase activity, hydrolyzing O-glycosyl compounds"/>
    <property type="evidence" value="ECO:0007669"/>
    <property type="project" value="UniProtKB-ARBA"/>
</dbReference>
<dbReference type="InterPro" id="IPR055575">
    <property type="entry name" value="DUF7151"/>
</dbReference>
<name>A0A7J5ALG4_9FLAO</name>
<proteinExistence type="predicted"/>
<dbReference type="OrthoDB" id="676424at2"/>
<dbReference type="Pfam" id="PF13385">
    <property type="entry name" value="Laminin_G_3"/>
    <property type="match status" value="1"/>
</dbReference>
<evidence type="ECO:0000259" key="1">
    <source>
        <dbReference type="Pfam" id="PF23657"/>
    </source>
</evidence>
<dbReference type="PROSITE" id="PS00018">
    <property type="entry name" value="EF_HAND_1"/>
    <property type="match status" value="1"/>
</dbReference>
<feature type="domain" description="DUF7151" evidence="1">
    <location>
        <begin position="200"/>
        <end position="233"/>
    </location>
</feature>
<dbReference type="Proteomes" id="UP000467305">
    <property type="component" value="Unassembled WGS sequence"/>
</dbReference>